<evidence type="ECO:0000259" key="7">
    <source>
        <dbReference type="PROSITE" id="PS51918"/>
    </source>
</evidence>
<dbReference type="PROSITE" id="PS51918">
    <property type="entry name" value="RADICAL_SAM"/>
    <property type="match status" value="1"/>
</dbReference>
<keyword evidence="9" id="KW-1185">Reference proteome</keyword>
<dbReference type="Pfam" id="PF04055">
    <property type="entry name" value="Radical_SAM"/>
    <property type="match status" value="1"/>
</dbReference>
<reference evidence="8 9" key="1">
    <citation type="submission" date="2022-01" db="EMBL/GenBank/DDBJ databases">
        <title>Desulfofustis limnae sp. nov., a novel mesophilic sulfate-reducing bacterium isolated from marsh soil.</title>
        <authorList>
            <person name="Watanabe M."/>
            <person name="Takahashi A."/>
            <person name="Kojima H."/>
            <person name="Fukui M."/>
        </authorList>
    </citation>
    <scope>NUCLEOTIDE SEQUENCE [LARGE SCALE GENOMIC DNA]</scope>
    <source>
        <strain evidence="8 9">PPLL</strain>
    </source>
</reference>
<evidence type="ECO:0000256" key="1">
    <source>
        <dbReference type="ARBA" id="ARBA00001966"/>
    </source>
</evidence>
<dbReference type="Gene3D" id="3.20.20.70">
    <property type="entry name" value="Aldolase class I"/>
    <property type="match status" value="1"/>
</dbReference>
<protein>
    <submittedName>
        <fullName evidence="8">AmmeMemoRadiSam system radical SAM enzyme</fullName>
    </submittedName>
</protein>
<dbReference type="InterPro" id="IPR058240">
    <property type="entry name" value="rSAM_sf"/>
</dbReference>
<dbReference type="InterPro" id="IPR016431">
    <property type="entry name" value="Pyrv-formate_lyase-activ_prd"/>
</dbReference>
<dbReference type="EMBL" id="AP025516">
    <property type="protein sequence ID" value="BDD86440.1"/>
    <property type="molecule type" value="Genomic_DNA"/>
</dbReference>
<accession>A0ABM7W6H7</accession>
<keyword evidence="4" id="KW-0479">Metal-binding</keyword>
<dbReference type="SFLD" id="SFLDG01101">
    <property type="entry name" value="Uncharacterised_Radical_SAM_Su"/>
    <property type="match status" value="1"/>
</dbReference>
<evidence type="ECO:0000256" key="5">
    <source>
        <dbReference type="ARBA" id="ARBA00023004"/>
    </source>
</evidence>
<keyword evidence="3" id="KW-0949">S-adenosyl-L-methionine</keyword>
<dbReference type="InterPro" id="IPR027596">
    <property type="entry name" value="AmmeMemoSam_rS"/>
</dbReference>
<organism evidence="8 9">
    <name type="scientific">Desulfofustis limnaeus</name>
    <dbReference type="NCBI Taxonomy" id="2740163"/>
    <lineage>
        <taxon>Bacteria</taxon>
        <taxon>Pseudomonadati</taxon>
        <taxon>Thermodesulfobacteriota</taxon>
        <taxon>Desulfobulbia</taxon>
        <taxon>Desulfobulbales</taxon>
        <taxon>Desulfocapsaceae</taxon>
        <taxon>Desulfofustis</taxon>
    </lineage>
</organism>
<sequence length="349" mass="38574">MKEALLYQPGDDGSVHCRLCSHQCTVKPGRRGICGVRENREGKLYSLVYGKVAAEHIDPVEKKPLFHFLPGSLTYSLSTVGCNFRCLHCQNHTISQVVGSPDEMPHQRRRPADIVAAAEASGCRSISYTYTEPTIFFEFAYDCCQAARQQGLFNIFVSNGYMSREAAEMLVPVLAAINIDIKAFSETFYHKVCGAKLQPVLDNVRFFRAHGVWVEVTTLVIPGMNDSDEELRSIAEFLVACDPDIPWHVSAFRPTYKMLDRPPTPAQRLLSARDLGLAAGLRQVYVGNIYGSGGEDTVCPGCSQVLVRRRGFRVEQNAIRDGCCLSCSLPVAGIWDESGLTASRQLSAE</sequence>
<dbReference type="CDD" id="cd01335">
    <property type="entry name" value="Radical_SAM"/>
    <property type="match status" value="1"/>
</dbReference>
<keyword evidence="2" id="KW-0004">4Fe-4S</keyword>
<proteinExistence type="predicted"/>
<dbReference type="InterPro" id="IPR034457">
    <property type="entry name" value="Organic_radical-activating"/>
</dbReference>
<evidence type="ECO:0000256" key="4">
    <source>
        <dbReference type="ARBA" id="ARBA00022723"/>
    </source>
</evidence>
<evidence type="ECO:0000256" key="3">
    <source>
        <dbReference type="ARBA" id="ARBA00022691"/>
    </source>
</evidence>
<dbReference type="NCBIfam" id="TIGR04337">
    <property type="entry name" value="AmmeMemoSam_rS"/>
    <property type="match status" value="1"/>
</dbReference>
<feature type="domain" description="Radical SAM core" evidence="7">
    <location>
        <begin position="67"/>
        <end position="288"/>
    </location>
</feature>
<gene>
    <name evidence="8" type="ORF">DPPLL_08050</name>
</gene>
<dbReference type="RefSeq" id="WP_284153527.1">
    <property type="nucleotide sequence ID" value="NZ_AP025516.1"/>
</dbReference>
<keyword evidence="6" id="KW-0411">Iron-sulfur</keyword>
<dbReference type="PANTHER" id="PTHR30352">
    <property type="entry name" value="PYRUVATE FORMATE-LYASE-ACTIVATING ENZYME"/>
    <property type="match status" value="1"/>
</dbReference>
<dbReference type="SMART" id="SM00729">
    <property type="entry name" value="Elp3"/>
    <property type="match status" value="1"/>
</dbReference>
<dbReference type="Proteomes" id="UP000830055">
    <property type="component" value="Chromosome"/>
</dbReference>
<dbReference type="InterPro" id="IPR013785">
    <property type="entry name" value="Aldolase_TIM"/>
</dbReference>
<dbReference type="PANTHER" id="PTHR30352:SF5">
    <property type="entry name" value="PYRUVATE FORMATE-LYASE 1-ACTIVATING ENZYME"/>
    <property type="match status" value="1"/>
</dbReference>
<dbReference type="InterPro" id="IPR006638">
    <property type="entry name" value="Elp3/MiaA/NifB-like_rSAM"/>
</dbReference>
<dbReference type="SFLD" id="SFLDS00029">
    <property type="entry name" value="Radical_SAM"/>
    <property type="match status" value="1"/>
</dbReference>
<evidence type="ECO:0000256" key="6">
    <source>
        <dbReference type="ARBA" id="ARBA00023014"/>
    </source>
</evidence>
<keyword evidence="5" id="KW-0408">Iron</keyword>
<comment type="cofactor">
    <cofactor evidence="1">
        <name>[4Fe-4S] cluster</name>
        <dbReference type="ChEBI" id="CHEBI:49883"/>
    </cofactor>
</comment>
<evidence type="ECO:0000313" key="9">
    <source>
        <dbReference type="Proteomes" id="UP000830055"/>
    </source>
</evidence>
<dbReference type="SUPFAM" id="SSF102114">
    <property type="entry name" value="Radical SAM enzymes"/>
    <property type="match status" value="1"/>
</dbReference>
<name>A0ABM7W6H7_9BACT</name>
<evidence type="ECO:0000256" key="2">
    <source>
        <dbReference type="ARBA" id="ARBA00022485"/>
    </source>
</evidence>
<dbReference type="PIRSF" id="PIRSF004869">
    <property type="entry name" value="PflX_prd"/>
    <property type="match status" value="1"/>
</dbReference>
<evidence type="ECO:0000313" key="8">
    <source>
        <dbReference type="EMBL" id="BDD86440.1"/>
    </source>
</evidence>
<dbReference type="InterPro" id="IPR007197">
    <property type="entry name" value="rSAM"/>
</dbReference>